<evidence type="ECO:0000313" key="5">
    <source>
        <dbReference type="Proteomes" id="UP001159427"/>
    </source>
</evidence>
<feature type="domain" description="C2H2-type" evidence="3">
    <location>
        <begin position="78"/>
        <end position="101"/>
    </location>
</feature>
<dbReference type="PROSITE" id="PS50157">
    <property type="entry name" value="ZINC_FINGER_C2H2_2"/>
    <property type="match status" value="1"/>
</dbReference>
<feature type="compositionally biased region" description="Basic and acidic residues" evidence="2">
    <location>
        <begin position="12"/>
        <end position="29"/>
    </location>
</feature>
<dbReference type="Proteomes" id="UP001159427">
    <property type="component" value="Unassembled WGS sequence"/>
</dbReference>
<evidence type="ECO:0000256" key="1">
    <source>
        <dbReference type="PROSITE-ProRule" id="PRU00042"/>
    </source>
</evidence>
<reference evidence="4 5" key="1">
    <citation type="submission" date="2022-05" db="EMBL/GenBank/DDBJ databases">
        <authorList>
            <consortium name="Genoscope - CEA"/>
            <person name="William W."/>
        </authorList>
    </citation>
    <scope>NUCLEOTIDE SEQUENCE [LARGE SCALE GENOMIC DNA]</scope>
</reference>
<accession>A0ABN8M8R7</accession>
<name>A0ABN8M8R7_9CNID</name>
<keyword evidence="1" id="KW-0479">Metal-binding</keyword>
<gene>
    <name evidence="4" type="ORF">PEVE_00021868</name>
</gene>
<protein>
    <recommendedName>
        <fullName evidence="3">C2H2-type domain-containing protein</fullName>
    </recommendedName>
</protein>
<dbReference type="InterPro" id="IPR013087">
    <property type="entry name" value="Znf_C2H2_type"/>
</dbReference>
<dbReference type="EMBL" id="CALNXI010000292">
    <property type="protein sequence ID" value="CAH3024181.1"/>
    <property type="molecule type" value="Genomic_DNA"/>
</dbReference>
<evidence type="ECO:0000313" key="4">
    <source>
        <dbReference type="EMBL" id="CAH3024181.1"/>
    </source>
</evidence>
<keyword evidence="1" id="KW-0862">Zinc</keyword>
<keyword evidence="5" id="KW-1185">Reference proteome</keyword>
<organism evidence="4 5">
    <name type="scientific">Porites evermanni</name>
    <dbReference type="NCBI Taxonomy" id="104178"/>
    <lineage>
        <taxon>Eukaryota</taxon>
        <taxon>Metazoa</taxon>
        <taxon>Cnidaria</taxon>
        <taxon>Anthozoa</taxon>
        <taxon>Hexacorallia</taxon>
        <taxon>Scleractinia</taxon>
        <taxon>Fungiina</taxon>
        <taxon>Poritidae</taxon>
        <taxon>Porites</taxon>
    </lineage>
</organism>
<proteinExistence type="predicted"/>
<dbReference type="PROSITE" id="PS00028">
    <property type="entry name" value="ZINC_FINGER_C2H2_1"/>
    <property type="match status" value="1"/>
</dbReference>
<evidence type="ECO:0000256" key="2">
    <source>
        <dbReference type="SAM" id="MobiDB-lite"/>
    </source>
</evidence>
<sequence length="258" mass="29648">MKDYLPSCISHNHMDQTRQKTEKSAESKPVKVLSSGDYLTFERHKEAQSAMQDTRTPSSRLEGLIPKIEDFHAQMEWMQCRVCQKAYKRSAALKKHEEEKHGILDISQPATEQSQTVDKVRNYTHQLLILLLLRLDHNDAIEHRDGERVTGCTNTFVSTSRCPIVRNTHLPCFNFKLKSMYCCLPDWLTHSLGIGLSTIKGNQIQTIQWIWRFSMTISCSRMTVKAIEVKLPTKPSSVLVEAQCPLTKFSETLTKLLR</sequence>
<comment type="caution">
    <text evidence="4">The sequence shown here is derived from an EMBL/GenBank/DDBJ whole genome shotgun (WGS) entry which is preliminary data.</text>
</comment>
<feature type="region of interest" description="Disordered" evidence="2">
    <location>
        <begin position="1"/>
        <end position="29"/>
    </location>
</feature>
<evidence type="ECO:0000259" key="3">
    <source>
        <dbReference type="PROSITE" id="PS50157"/>
    </source>
</evidence>
<keyword evidence="1" id="KW-0863">Zinc-finger</keyword>